<dbReference type="GO" id="GO:0071944">
    <property type="term" value="C:cell periphery"/>
    <property type="evidence" value="ECO:0007669"/>
    <property type="project" value="TreeGrafter"/>
</dbReference>
<dbReference type="GO" id="GO:0048767">
    <property type="term" value="P:root hair elongation"/>
    <property type="evidence" value="ECO:0007669"/>
    <property type="project" value="TreeGrafter"/>
</dbReference>
<proteinExistence type="predicted"/>
<dbReference type="EMBL" id="JACEGQ020000008">
    <property type="protein sequence ID" value="KAH8501357.1"/>
    <property type="molecule type" value="Genomic_DNA"/>
</dbReference>
<evidence type="ECO:0000313" key="5">
    <source>
        <dbReference type="Proteomes" id="UP000807159"/>
    </source>
</evidence>
<accession>A0A8T2Y8I7</accession>
<comment type="caution">
    <text evidence="4">The sequence shown here is derived from an EMBL/GenBank/DDBJ whole genome shotgun (WGS) entry which is preliminary data.</text>
</comment>
<feature type="compositionally biased region" description="Basic and acidic residues" evidence="2">
    <location>
        <begin position="185"/>
        <end position="198"/>
    </location>
</feature>
<feature type="signal peptide" evidence="3">
    <location>
        <begin position="1"/>
        <end position="25"/>
    </location>
</feature>
<dbReference type="GO" id="GO:0009826">
    <property type="term" value="P:unidimensional cell growth"/>
    <property type="evidence" value="ECO:0007669"/>
    <property type="project" value="TreeGrafter"/>
</dbReference>
<reference evidence="4" key="1">
    <citation type="journal article" date="2021" name="J. Hered.">
        <title>Genome Assembly of Salicaceae Populus deltoides (Eastern Cottonwood) I-69 Based on Nanopore Sequencing and Hi-C Technologies.</title>
        <authorList>
            <person name="Bai S."/>
            <person name="Wu H."/>
            <person name="Zhang J."/>
            <person name="Pan Z."/>
            <person name="Zhao W."/>
            <person name="Li Z."/>
            <person name="Tong C."/>
        </authorList>
    </citation>
    <scope>NUCLEOTIDE SEQUENCE</scope>
    <source>
        <tissue evidence="4">Leaf</tissue>
    </source>
</reference>
<feature type="chain" id="PRO_5035731842" evidence="3">
    <location>
        <begin position="26"/>
        <end position="220"/>
    </location>
</feature>
<dbReference type="PANTHER" id="PTHR33470:SF4">
    <property type="entry name" value="OS01G0164025 PROTEIN"/>
    <property type="match status" value="1"/>
</dbReference>
<protein>
    <submittedName>
        <fullName evidence="4">Uncharacterized protein</fullName>
    </submittedName>
</protein>
<evidence type="ECO:0000256" key="2">
    <source>
        <dbReference type="SAM" id="MobiDB-lite"/>
    </source>
</evidence>
<feature type="region of interest" description="Disordered" evidence="2">
    <location>
        <begin position="184"/>
        <end position="207"/>
    </location>
</feature>
<keyword evidence="1 3" id="KW-0732">Signal</keyword>
<keyword evidence="5" id="KW-1185">Reference proteome</keyword>
<evidence type="ECO:0000313" key="4">
    <source>
        <dbReference type="EMBL" id="KAH8501357.1"/>
    </source>
</evidence>
<evidence type="ECO:0000256" key="3">
    <source>
        <dbReference type="SAM" id="SignalP"/>
    </source>
</evidence>
<dbReference type="Proteomes" id="UP000807159">
    <property type="component" value="Chromosome 8"/>
</dbReference>
<dbReference type="Pfam" id="PF01190">
    <property type="entry name" value="Pollen_Ole_e_1"/>
    <property type="match status" value="1"/>
</dbReference>
<sequence length="220" mass="24310">MASNQLTIVICSLLLLPLAFLSTAAHDETTPTKPVEKKVDVVVEGMVYCQSCKYSGSWSLTEAEPIPSAIVSVICKNFKKQVTYYKAYETNAYGYFYAQLDDFKMSNNILDHPLHGCHVKLISSSLANCSLLSNVNYGLYGAPLRFEDKVLQGSHYEAVIYAAGPLAFRPAQCTPETHGPGCICRHHEDSDDRSQHNADEDDQLQPEIGIKIVQANAKPH</sequence>
<gene>
    <name evidence="4" type="ORF">H0E87_016239</name>
</gene>
<evidence type="ECO:0000256" key="1">
    <source>
        <dbReference type="ARBA" id="ARBA00022729"/>
    </source>
</evidence>
<name>A0A8T2Y8I7_POPDE</name>
<organism evidence="4 5">
    <name type="scientific">Populus deltoides</name>
    <name type="common">Eastern poplar</name>
    <name type="synonym">Eastern cottonwood</name>
    <dbReference type="NCBI Taxonomy" id="3696"/>
    <lineage>
        <taxon>Eukaryota</taxon>
        <taxon>Viridiplantae</taxon>
        <taxon>Streptophyta</taxon>
        <taxon>Embryophyta</taxon>
        <taxon>Tracheophyta</taxon>
        <taxon>Spermatophyta</taxon>
        <taxon>Magnoliopsida</taxon>
        <taxon>eudicotyledons</taxon>
        <taxon>Gunneridae</taxon>
        <taxon>Pentapetalae</taxon>
        <taxon>rosids</taxon>
        <taxon>fabids</taxon>
        <taxon>Malpighiales</taxon>
        <taxon>Salicaceae</taxon>
        <taxon>Saliceae</taxon>
        <taxon>Populus</taxon>
    </lineage>
</organism>
<dbReference type="PANTHER" id="PTHR33470">
    <property type="entry name" value="OS01G0164075 PROTEIN"/>
    <property type="match status" value="1"/>
</dbReference>
<dbReference type="AlphaFoldDB" id="A0A8T2Y8I7"/>